<accession>A0A0K8W220</accession>
<proteinExistence type="predicted"/>
<name>A0A0K8W220_BACLA</name>
<evidence type="ECO:0000256" key="1">
    <source>
        <dbReference type="SAM" id="SignalP"/>
    </source>
</evidence>
<gene>
    <name evidence="2" type="ORF">c1_g1_i2</name>
</gene>
<organism evidence="2">
    <name type="scientific">Bactrocera latifrons</name>
    <name type="common">Malaysian fruit fly</name>
    <name type="synonym">Chaetodacus latifrons</name>
    <dbReference type="NCBI Taxonomy" id="174628"/>
    <lineage>
        <taxon>Eukaryota</taxon>
        <taxon>Metazoa</taxon>
        <taxon>Ecdysozoa</taxon>
        <taxon>Arthropoda</taxon>
        <taxon>Hexapoda</taxon>
        <taxon>Insecta</taxon>
        <taxon>Pterygota</taxon>
        <taxon>Neoptera</taxon>
        <taxon>Endopterygota</taxon>
        <taxon>Diptera</taxon>
        <taxon>Brachycera</taxon>
        <taxon>Muscomorpha</taxon>
        <taxon>Tephritoidea</taxon>
        <taxon>Tephritidae</taxon>
        <taxon>Bactrocera</taxon>
        <taxon>Bactrocera</taxon>
    </lineage>
</organism>
<feature type="chain" id="PRO_5005522737" evidence="1">
    <location>
        <begin position="21"/>
        <end position="101"/>
    </location>
</feature>
<evidence type="ECO:0000313" key="2">
    <source>
        <dbReference type="EMBL" id="JAI45208.1"/>
    </source>
</evidence>
<dbReference type="AlphaFoldDB" id="A0A0K8W220"/>
<dbReference type="EMBL" id="GDHF01007106">
    <property type="protein sequence ID" value="JAI45208.1"/>
    <property type="molecule type" value="Transcribed_RNA"/>
</dbReference>
<keyword evidence="1" id="KW-0732">Signal</keyword>
<reference evidence="2" key="1">
    <citation type="submission" date="2015-06" db="EMBL/GenBank/DDBJ databases">
        <authorList>
            <person name="Hoefler B.C."/>
            <person name="Straight P.D."/>
        </authorList>
    </citation>
    <scope>NUCLEOTIDE SEQUENCE</scope>
</reference>
<feature type="signal peptide" evidence="1">
    <location>
        <begin position="1"/>
        <end position="20"/>
    </location>
</feature>
<protein>
    <submittedName>
        <fullName evidence="2">Uncharacterized protein</fullName>
    </submittedName>
</protein>
<sequence length="101" mass="11314">MISHKLLTAVIFTLIIGGLAKLTPSDEEFLRRLSKVTLSEVKSEYRIGEVVQTAQRYNGSQLVPTNGYKLALFPPFFIDLIYNTGRQPQITQNAASEGDRK</sequence>